<reference evidence="2 3" key="1">
    <citation type="submission" date="2019-12" db="EMBL/GenBank/DDBJ databases">
        <title>Deinococcus sp. HMF7620 Genome sequencing and assembly.</title>
        <authorList>
            <person name="Kang H."/>
            <person name="Kim H."/>
            <person name="Joh K."/>
        </authorList>
    </citation>
    <scope>NUCLEOTIDE SEQUENCE [LARGE SCALE GENOMIC DNA]</scope>
    <source>
        <strain evidence="2 3">HMF7620</strain>
    </source>
</reference>
<dbReference type="EMBL" id="WQLB01000012">
    <property type="protein sequence ID" value="MVN87195.1"/>
    <property type="molecule type" value="Genomic_DNA"/>
</dbReference>
<feature type="chain" id="PRO_5028881258" description="DUF4139 domain-containing protein" evidence="1">
    <location>
        <begin position="19"/>
        <end position="433"/>
    </location>
</feature>
<keyword evidence="1" id="KW-0732">Signal</keyword>
<feature type="signal peptide" evidence="1">
    <location>
        <begin position="1"/>
        <end position="18"/>
    </location>
</feature>
<accession>A0A7C9HZM6</accession>
<protein>
    <recommendedName>
        <fullName evidence="4">DUF4139 domain-containing protein</fullName>
    </recommendedName>
</protein>
<sequence length="433" mass="46904">MNRITALLLALLSSTAFATDLRIYPQFTEVQVPIPARELTFPFAQWRWIQPASFAVIGAAPVAFVLQPAELDWLRTQEGERVTWTSPGQAPVPAILERAEDLLLKLASGEYVHAQRSELAFRTLPPLQGSVTLRLNGTSAANNASLVYRTQALVWRPRYELNLNGAAASLAALAQISNFSDQVFGAQKVDLFGGSVLQQNQAYPLPVTPGVANEQQMAARTGTTTAAVSVSDTAGAGQINVVGEVRGLQRYALPGGLTIGRGESRTLPFLKPQVGGFTRYAGVQSYFEPQNRSGQTSRRYKFTSSLSLPTGLVDVRENGLLVGSVQLPAVQAGTLVDLDLGVDPELRYAKTVKRTGQQKDVQGRVTSNTYQVTYAFMSTKASATRVSVREQVYGRSVWVNGQAPQNGQVSFSRQVDVPARGKASLTFTLKIMN</sequence>
<comment type="caution">
    <text evidence="2">The sequence shown here is derived from an EMBL/GenBank/DDBJ whole genome shotgun (WGS) entry which is preliminary data.</text>
</comment>
<organism evidence="2 3">
    <name type="scientific">Deinococcus arboris</name>
    <dbReference type="NCBI Taxonomy" id="2682977"/>
    <lineage>
        <taxon>Bacteria</taxon>
        <taxon>Thermotogati</taxon>
        <taxon>Deinococcota</taxon>
        <taxon>Deinococci</taxon>
        <taxon>Deinococcales</taxon>
        <taxon>Deinococcaceae</taxon>
        <taxon>Deinococcus</taxon>
    </lineage>
</organism>
<evidence type="ECO:0000313" key="3">
    <source>
        <dbReference type="Proteomes" id="UP000483286"/>
    </source>
</evidence>
<gene>
    <name evidence="2" type="ORF">GO986_10480</name>
</gene>
<dbReference type="RefSeq" id="WP_157459249.1">
    <property type="nucleotide sequence ID" value="NZ_WQLB01000012.1"/>
</dbReference>
<evidence type="ECO:0008006" key="4">
    <source>
        <dbReference type="Google" id="ProtNLM"/>
    </source>
</evidence>
<dbReference type="PANTHER" id="PTHR38075:SF1">
    <property type="entry name" value="DUF4139 DOMAIN-CONTAINING PROTEIN"/>
    <property type="match status" value="1"/>
</dbReference>
<keyword evidence="3" id="KW-1185">Reference proteome</keyword>
<dbReference type="AlphaFoldDB" id="A0A7C9HZM6"/>
<dbReference type="Proteomes" id="UP000483286">
    <property type="component" value="Unassembled WGS sequence"/>
</dbReference>
<proteinExistence type="predicted"/>
<evidence type="ECO:0000256" key="1">
    <source>
        <dbReference type="SAM" id="SignalP"/>
    </source>
</evidence>
<dbReference type="PANTHER" id="PTHR38075">
    <property type="entry name" value="DUF4139 DOMAIN-CONTAINING PROTEIN"/>
    <property type="match status" value="1"/>
</dbReference>
<name>A0A7C9HZM6_9DEIO</name>
<evidence type="ECO:0000313" key="2">
    <source>
        <dbReference type="EMBL" id="MVN87195.1"/>
    </source>
</evidence>